<dbReference type="EMBL" id="JAACNO010002953">
    <property type="protein sequence ID" value="KAF4129502.1"/>
    <property type="molecule type" value="Genomic_DNA"/>
</dbReference>
<dbReference type="EMBL" id="WSZM01000095">
    <property type="protein sequence ID" value="KAF4042866.1"/>
    <property type="molecule type" value="Genomic_DNA"/>
</dbReference>
<accession>A0A833S8M1</accession>
<keyword evidence="1" id="KW-0732">Signal</keyword>
<keyword evidence="5" id="KW-1185">Reference proteome</keyword>
<protein>
    <recommendedName>
        <fullName evidence="6">Secreted RxLR effector peptide protein</fullName>
    </recommendedName>
</protein>
<gene>
    <name evidence="2" type="ORF">GN244_ATG04784</name>
    <name evidence="3" type="ORF">GN244_ATG04786</name>
    <name evidence="4" type="ORF">GN958_ATG21297</name>
</gene>
<evidence type="ECO:0000313" key="4">
    <source>
        <dbReference type="EMBL" id="KAF4129502.1"/>
    </source>
</evidence>
<evidence type="ECO:0000256" key="1">
    <source>
        <dbReference type="SAM" id="SignalP"/>
    </source>
</evidence>
<name>A0A833S8M1_PHYIN</name>
<dbReference type="Proteomes" id="UP000704712">
    <property type="component" value="Unassembled WGS sequence"/>
</dbReference>
<comment type="caution">
    <text evidence="3">The sequence shown here is derived from an EMBL/GenBank/DDBJ whole genome shotgun (WGS) entry which is preliminary data.</text>
</comment>
<evidence type="ECO:0000313" key="5">
    <source>
        <dbReference type="Proteomes" id="UP000602510"/>
    </source>
</evidence>
<dbReference type="AlphaFoldDB" id="A0A833S8M1"/>
<feature type="signal peptide" evidence="1">
    <location>
        <begin position="1"/>
        <end position="20"/>
    </location>
</feature>
<evidence type="ECO:0008006" key="6">
    <source>
        <dbReference type="Google" id="ProtNLM"/>
    </source>
</evidence>
<reference evidence="3" key="1">
    <citation type="submission" date="2020-04" db="EMBL/GenBank/DDBJ databases">
        <title>Hybrid Assembly of Korean Phytophthora infestans isolates.</title>
        <authorList>
            <person name="Prokchorchik M."/>
            <person name="Lee Y."/>
            <person name="Seo J."/>
            <person name="Cho J.-H."/>
            <person name="Park Y.-E."/>
            <person name="Jang D.-C."/>
            <person name="Im J.-S."/>
            <person name="Choi J.-G."/>
            <person name="Park H.-J."/>
            <person name="Lee G.-B."/>
            <person name="Lee Y.-G."/>
            <person name="Hong S.-Y."/>
            <person name="Cho K."/>
            <person name="Sohn K.H."/>
        </authorList>
    </citation>
    <scope>NUCLEOTIDE SEQUENCE</scope>
    <source>
        <strain evidence="3">KR_1_A1</strain>
        <strain evidence="4">KR_2_A2</strain>
    </source>
</reference>
<feature type="chain" id="PRO_5036239589" description="Secreted RxLR effector peptide protein" evidence="1">
    <location>
        <begin position="21"/>
        <end position="226"/>
    </location>
</feature>
<organism evidence="3 5">
    <name type="scientific">Phytophthora infestans</name>
    <name type="common">Potato late blight agent</name>
    <name type="synonym">Botrytis infestans</name>
    <dbReference type="NCBI Taxonomy" id="4787"/>
    <lineage>
        <taxon>Eukaryota</taxon>
        <taxon>Sar</taxon>
        <taxon>Stramenopiles</taxon>
        <taxon>Oomycota</taxon>
        <taxon>Peronosporomycetes</taxon>
        <taxon>Peronosporales</taxon>
        <taxon>Peronosporaceae</taxon>
        <taxon>Phytophthora</taxon>
    </lineage>
</organism>
<dbReference type="EMBL" id="WSZM01000095">
    <property type="protein sequence ID" value="KAF4042867.1"/>
    <property type="molecule type" value="Genomic_DNA"/>
</dbReference>
<evidence type="ECO:0000313" key="2">
    <source>
        <dbReference type="EMBL" id="KAF4042866.1"/>
    </source>
</evidence>
<proteinExistence type="predicted"/>
<sequence length="226" mass="25139">MKLYLLVLLVTAVLVGIADASKKSKLVLAGTPTPKSGSNVSKTFLRAGNTDDKEHEERGMLAKIPGINKISQVFTSAKAPRCRRVSRDAFKSLGLSKLAIGKSDHIETDLVAKLFSSPNFKIWAQHATYVNKQDPEGAMLAALTNVFGEKEVATMILVGKLRRRSKGIAQKLETAQFNKWYSKGLAADDVFWQVLKANRGKIRGYGRFMGIWEDYSKYIIKRVVNY</sequence>
<dbReference type="Proteomes" id="UP000602510">
    <property type="component" value="Unassembled WGS sequence"/>
</dbReference>
<evidence type="ECO:0000313" key="3">
    <source>
        <dbReference type="EMBL" id="KAF4042867.1"/>
    </source>
</evidence>